<dbReference type="GO" id="GO:0005524">
    <property type="term" value="F:ATP binding"/>
    <property type="evidence" value="ECO:0007669"/>
    <property type="project" value="UniProtKB-KW"/>
</dbReference>
<comment type="catalytic activity">
    <reaction evidence="11">
        <text>L-seryl-[protein] + ATP = O-phospho-L-seryl-[protein] + ADP + H(+)</text>
        <dbReference type="Rhea" id="RHEA:17989"/>
        <dbReference type="Rhea" id="RHEA-COMP:9863"/>
        <dbReference type="Rhea" id="RHEA-COMP:11604"/>
        <dbReference type="ChEBI" id="CHEBI:15378"/>
        <dbReference type="ChEBI" id="CHEBI:29999"/>
        <dbReference type="ChEBI" id="CHEBI:30616"/>
        <dbReference type="ChEBI" id="CHEBI:83421"/>
        <dbReference type="ChEBI" id="CHEBI:456216"/>
        <dbReference type="EC" id="2.7.11.1"/>
    </reaction>
</comment>
<dbReference type="SMART" id="SM00090">
    <property type="entry name" value="RIO"/>
    <property type="match status" value="1"/>
</dbReference>
<protein>
    <recommendedName>
        <fullName evidence="2">non-specific serine/threonine protein kinase</fullName>
        <ecNumber evidence="2">2.7.11.1</ecNumber>
    </recommendedName>
</protein>
<evidence type="ECO:0000256" key="7">
    <source>
        <dbReference type="ARBA" id="ARBA00022777"/>
    </source>
</evidence>
<dbReference type="GO" id="GO:0046872">
    <property type="term" value="F:metal ion binding"/>
    <property type="evidence" value="ECO:0007669"/>
    <property type="project" value="UniProtKB-KW"/>
</dbReference>
<comment type="similarity">
    <text evidence="1">Belongs to the protein kinase superfamily. RIO-type Ser/Thr kinase family.</text>
</comment>
<evidence type="ECO:0000256" key="12">
    <source>
        <dbReference type="SAM" id="MobiDB-lite"/>
    </source>
</evidence>
<dbReference type="InterPro" id="IPR018934">
    <property type="entry name" value="RIO_dom"/>
</dbReference>
<keyword evidence="6" id="KW-0547">Nucleotide-binding</keyword>
<evidence type="ECO:0000259" key="13">
    <source>
        <dbReference type="SMART" id="SM00090"/>
    </source>
</evidence>
<keyword evidence="4" id="KW-0808">Transferase</keyword>
<evidence type="ECO:0000256" key="10">
    <source>
        <dbReference type="ARBA" id="ARBA00047899"/>
    </source>
</evidence>
<gene>
    <name evidence="14" type="ORF">C8E87_1183</name>
</gene>
<comment type="catalytic activity">
    <reaction evidence="10">
        <text>L-threonyl-[protein] + ATP = O-phospho-L-threonyl-[protein] + ADP + H(+)</text>
        <dbReference type="Rhea" id="RHEA:46608"/>
        <dbReference type="Rhea" id="RHEA-COMP:11060"/>
        <dbReference type="Rhea" id="RHEA-COMP:11605"/>
        <dbReference type="ChEBI" id="CHEBI:15378"/>
        <dbReference type="ChEBI" id="CHEBI:30013"/>
        <dbReference type="ChEBI" id="CHEBI:30616"/>
        <dbReference type="ChEBI" id="CHEBI:61977"/>
        <dbReference type="ChEBI" id="CHEBI:456216"/>
        <dbReference type="EC" id="2.7.11.1"/>
    </reaction>
</comment>
<dbReference type="Proteomes" id="UP000294901">
    <property type="component" value="Unassembled WGS sequence"/>
</dbReference>
<keyword evidence="15" id="KW-1185">Reference proteome</keyword>
<feature type="region of interest" description="Disordered" evidence="12">
    <location>
        <begin position="1"/>
        <end position="63"/>
    </location>
</feature>
<keyword evidence="8" id="KW-0067">ATP-binding</keyword>
<evidence type="ECO:0000256" key="2">
    <source>
        <dbReference type="ARBA" id="ARBA00012513"/>
    </source>
</evidence>
<keyword evidence="5" id="KW-0479">Metal-binding</keyword>
<accession>A0A4R6JP55</accession>
<keyword evidence="7 14" id="KW-0418">Kinase</keyword>
<sequence length="305" mass="34391">MREHDSFGPATMRRGRRKFDDDEPDFLKRGRPAPQLKEDPDLPEVGDRWSTWDGSLKGPEPRPDWVRTEYGAVDTELGMLKTGKEADVHLVRRAVPGTDKVSMLAAKRYRDGDHRLFHRDAGYLEGRRVRRSREMRAMTNRTSFGKEMIAGQWAVAEFGALSHLWQVGQESGLVRVPYPVQLIGTELMLEFIGDWETGEAAPRLAQVRADPDTLAGLWTQMTDALSVLARAQVAHGDLSPYNILVHEGRLVLIDLPQIVDVVANPQGADFIARDVRNVGAWFTQRGLTVDIDELLDRLLYEAGLR</sequence>
<proteinExistence type="inferred from homology"/>
<dbReference type="SUPFAM" id="SSF56112">
    <property type="entry name" value="Protein kinase-like (PK-like)"/>
    <property type="match status" value="1"/>
</dbReference>
<evidence type="ECO:0000256" key="1">
    <source>
        <dbReference type="ARBA" id="ARBA00009196"/>
    </source>
</evidence>
<evidence type="ECO:0000313" key="15">
    <source>
        <dbReference type="Proteomes" id="UP000294901"/>
    </source>
</evidence>
<evidence type="ECO:0000256" key="4">
    <source>
        <dbReference type="ARBA" id="ARBA00022679"/>
    </source>
</evidence>
<dbReference type="InterPro" id="IPR000687">
    <property type="entry name" value="RIO_kinase"/>
</dbReference>
<dbReference type="EC" id="2.7.11.1" evidence="2"/>
<organism evidence="14 15">
    <name type="scientific">Paractinoplanes brasiliensis</name>
    <dbReference type="NCBI Taxonomy" id="52695"/>
    <lineage>
        <taxon>Bacteria</taxon>
        <taxon>Bacillati</taxon>
        <taxon>Actinomycetota</taxon>
        <taxon>Actinomycetes</taxon>
        <taxon>Micromonosporales</taxon>
        <taxon>Micromonosporaceae</taxon>
        <taxon>Paractinoplanes</taxon>
    </lineage>
</organism>
<dbReference type="PANTHER" id="PTHR45723">
    <property type="entry name" value="SERINE/THREONINE-PROTEIN KINASE RIO1"/>
    <property type="match status" value="1"/>
</dbReference>
<dbReference type="InterPro" id="IPR011009">
    <property type="entry name" value="Kinase-like_dom_sf"/>
</dbReference>
<evidence type="ECO:0000256" key="3">
    <source>
        <dbReference type="ARBA" id="ARBA00022527"/>
    </source>
</evidence>
<dbReference type="Pfam" id="PF01163">
    <property type="entry name" value="RIO1"/>
    <property type="match status" value="1"/>
</dbReference>
<evidence type="ECO:0000256" key="6">
    <source>
        <dbReference type="ARBA" id="ARBA00022741"/>
    </source>
</evidence>
<dbReference type="EMBL" id="SNWR01000001">
    <property type="protein sequence ID" value="TDO37552.1"/>
    <property type="molecule type" value="Genomic_DNA"/>
</dbReference>
<reference evidence="14 15" key="1">
    <citation type="submission" date="2019-03" db="EMBL/GenBank/DDBJ databases">
        <title>Sequencing the genomes of 1000 actinobacteria strains.</title>
        <authorList>
            <person name="Klenk H.-P."/>
        </authorList>
    </citation>
    <scope>NUCLEOTIDE SEQUENCE [LARGE SCALE GENOMIC DNA]</scope>
    <source>
        <strain evidence="14 15">DSM 43805</strain>
    </source>
</reference>
<evidence type="ECO:0000256" key="8">
    <source>
        <dbReference type="ARBA" id="ARBA00022840"/>
    </source>
</evidence>
<dbReference type="GO" id="GO:0004674">
    <property type="term" value="F:protein serine/threonine kinase activity"/>
    <property type="evidence" value="ECO:0007669"/>
    <property type="project" value="UniProtKB-KW"/>
</dbReference>
<name>A0A4R6JP55_9ACTN</name>
<evidence type="ECO:0000256" key="5">
    <source>
        <dbReference type="ARBA" id="ARBA00022723"/>
    </source>
</evidence>
<comment type="caution">
    <text evidence="14">The sequence shown here is derived from an EMBL/GenBank/DDBJ whole genome shotgun (WGS) entry which is preliminary data.</text>
</comment>
<evidence type="ECO:0000256" key="9">
    <source>
        <dbReference type="ARBA" id="ARBA00022842"/>
    </source>
</evidence>
<dbReference type="InterPro" id="IPR051272">
    <property type="entry name" value="RIO-type_Ser/Thr_kinase"/>
</dbReference>
<feature type="domain" description="RIO kinase" evidence="13">
    <location>
        <begin position="44"/>
        <end position="300"/>
    </location>
</feature>
<evidence type="ECO:0000256" key="11">
    <source>
        <dbReference type="ARBA" id="ARBA00048679"/>
    </source>
</evidence>
<dbReference type="Gene3D" id="1.10.510.10">
    <property type="entry name" value="Transferase(Phosphotransferase) domain 1"/>
    <property type="match status" value="1"/>
</dbReference>
<dbReference type="AlphaFoldDB" id="A0A4R6JP55"/>
<keyword evidence="9" id="KW-0460">Magnesium</keyword>
<dbReference type="Gene3D" id="3.30.200.20">
    <property type="entry name" value="Phosphorylase Kinase, domain 1"/>
    <property type="match status" value="1"/>
</dbReference>
<evidence type="ECO:0000313" key="14">
    <source>
        <dbReference type="EMBL" id="TDO37552.1"/>
    </source>
</evidence>
<keyword evidence="3" id="KW-0723">Serine/threonine-protein kinase</keyword>